<dbReference type="Pfam" id="PF07508">
    <property type="entry name" value="Recombinase"/>
    <property type="match status" value="1"/>
</dbReference>
<gene>
    <name evidence="3" type="ORF">DW918_08785</name>
</gene>
<dbReference type="PANTHER" id="PTHR30461">
    <property type="entry name" value="DNA-INVERTASE FROM LAMBDOID PROPHAGE"/>
    <property type="match status" value="1"/>
</dbReference>
<dbReference type="InterPro" id="IPR006119">
    <property type="entry name" value="Resolv_N"/>
</dbReference>
<comment type="caution">
    <text evidence="3">The sequence shown here is derived from an EMBL/GenBank/DDBJ whole genome shotgun (WGS) entry which is preliminary data.</text>
</comment>
<dbReference type="InterPro" id="IPR025827">
    <property type="entry name" value="Zn_ribbon_recom_dom"/>
</dbReference>
<evidence type="ECO:0000313" key="3">
    <source>
        <dbReference type="EMBL" id="RHA78729.1"/>
    </source>
</evidence>
<dbReference type="InterPro" id="IPR050639">
    <property type="entry name" value="SSR_resolvase"/>
</dbReference>
<dbReference type="PROSITE" id="PS51737">
    <property type="entry name" value="RECOMBINASE_DNA_BIND"/>
    <property type="match status" value="1"/>
</dbReference>
<dbReference type="InterPro" id="IPR036162">
    <property type="entry name" value="Resolvase-like_N_sf"/>
</dbReference>
<accession>A0A413T4W3</accession>
<dbReference type="PANTHER" id="PTHR30461:SF23">
    <property type="entry name" value="DNA RECOMBINASE-RELATED"/>
    <property type="match status" value="1"/>
</dbReference>
<evidence type="ECO:0000259" key="2">
    <source>
        <dbReference type="PROSITE" id="PS51737"/>
    </source>
</evidence>
<dbReference type="GO" id="GO:0000150">
    <property type="term" value="F:DNA strand exchange activity"/>
    <property type="evidence" value="ECO:0007669"/>
    <property type="project" value="InterPro"/>
</dbReference>
<dbReference type="InterPro" id="IPR038109">
    <property type="entry name" value="DNA_bind_recomb_sf"/>
</dbReference>
<dbReference type="Gene3D" id="3.90.1750.20">
    <property type="entry name" value="Putative Large Serine Recombinase, Chain B, Domain 2"/>
    <property type="match status" value="1"/>
</dbReference>
<dbReference type="Pfam" id="PF13408">
    <property type="entry name" value="Zn_ribbon_recom"/>
    <property type="match status" value="1"/>
</dbReference>
<dbReference type="EMBL" id="QSFV01000032">
    <property type="protein sequence ID" value="RHA78729.1"/>
    <property type="molecule type" value="Genomic_DNA"/>
</dbReference>
<dbReference type="GO" id="GO:0003677">
    <property type="term" value="F:DNA binding"/>
    <property type="evidence" value="ECO:0007669"/>
    <property type="project" value="InterPro"/>
</dbReference>
<dbReference type="SUPFAM" id="SSF53041">
    <property type="entry name" value="Resolvase-like"/>
    <property type="match status" value="1"/>
</dbReference>
<proteinExistence type="predicted"/>
<feature type="domain" description="Recombinase" evidence="2">
    <location>
        <begin position="174"/>
        <end position="316"/>
    </location>
</feature>
<dbReference type="Proteomes" id="UP000285740">
    <property type="component" value="Unassembled WGS sequence"/>
</dbReference>
<dbReference type="Gene3D" id="3.40.50.1390">
    <property type="entry name" value="Resolvase, N-terminal catalytic domain"/>
    <property type="match status" value="1"/>
</dbReference>
<dbReference type="AlphaFoldDB" id="A0A413T4W3"/>
<name>A0A413T4W3_9FIRM</name>
<dbReference type="SMART" id="SM00857">
    <property type="entry name" value="Resolvase"/>
    <property type="match status" value="1"/>
</dbReference>
<feature type="domain" description="Resolvase/invertase-type recombinase catalytic" evidence="1">
    <location>
        <begin position="17"/>
        <end position="166"/>
    </location>
</feature>
<sequence length="537" mass="62512">MSTYNPEAIFLRKNCYRAAAYCRISREDGNGESNSISTQKQLLKDYISCHENMEIIDYYCDDGFTGTNFNRPEFQRLMDDIENGKIDTVIVKDLSRFGRSYLDAGKYLERVFPEKQIRFIAINDGIDNLTQAYDISMPIKNMINETYARDISNKVQSAFKTKQKHGEFIGAFAGYGYKKDLYNHNQLVVDTYAAEIVKRIFDMYLSGYGQVRIAKILNAEGILCPSEYKKSKGLNYSNSKKLENTKYWTYSTIHKILKNEMYIGNMVQNKYFRTMHGKAQKLPESEWIIVKNTHEAIIDREVWDKVQRIMKSSIKDVDFTSEKNIFAGKIKCGDCGRSMSKTTWKSAEKNRTYFSCGTHKRYGTGHCSPHTIYFEVLEEIILKDINSIISTVSNLKELAEENVNDSIRKTTSIESRINILNNEITRLKKNKLSSYQDYKDELLSKEDYITYSKNCKKQIVERNKMIASLHEQMGENKKNMEVLENPWITNLIRTGKIDKLDRDVIDDMIDTIYVYDDKTIKIVYNFSDELKMLNVQD</sequence>
<dbReference type="Pfam" id="PF00239">
    <property type="entry name" value="Resolvase"/>
    <property type="match status" value="1"/>
</dbReference>
<evidence type="ECO:0000259" key="1">
    <source>
        <dbReference type="PROSITE" id="PS51736"/>
    </source>
</evidence>
<evidence type="ECO:0000313" key="4">
    <source>
        <dbReference type="Proteomes" id="UP000285740"/>
    </source>
</evidence>
<organism evidence="3 4">
    <name type="scientific">Eubacterium ventriosum</name>
    <dbReference type="NCBI Taxonomy" id="39496"/>
    <lineage>
        <taxon>Bacteria</taxon>
        <taxon>Bacillati</taxon>
        <taxon>Bacillota</taxon>
        <taxon>Clostridia</taxon>
        <taxon>Eubacteriales</taxon>
        <taxon>Eubacteriaceae</taxon>
        <taxon>Eubacterium</taxon>
    </lineage>
</organism>
<dbReference type="InterPro" id="IPR011109">
    <property type="entry name" value="DNA_bind_recombinase_dom"/>
</dbReference>
<dbReference type="PROSITE" id="PS51736">
    <property type="entry name" value="RECOMBINASES_3"/>
    <property type="match status" value="1"/>
</dbReference>
<protein>
    <submittedName>
        <fullName evidence="3">Resolvase</fullName>
    </submittedName>
</protein>
<dbReference type="RefSeq" id="WP_118030696.1">
    <property type="nucleotide sequence ID" value="NZ_QSFV01000032.1"/>
</dbReference>
<reference evidence="3 4" key="1">
    <citation type="submission" date="2018-08" db="EMBL/GenBank/DDBJ databases">
        <title>A genome reference for cultivated species of the human gut microbiota.</title>
        <authorList>
            <person name="Zou Y."/>
            <person name="Xue W."/>
            <person name="Luo G."/>
        </authorList>
    </citation>
    <scope>NUCLEOTIDE SEQUENCE [LARGE SCALE GENOMIC DNA]</scope>
    <source>
        <strain evidence="3 4">AM42-30</strain>
    </source>
</reference>